<dbReference type="InterPro" id="IPR051393">
    <property type="entry name" value="ABC_transporter_permease"/>
</dbReference>
<feature type="domain" description="ABC transmembrane type-1" evidence="8">
    <location>
        <begin position="68"/>
        <end position="296"/>
    </location>
</feature>
<evidence type="ECO:0000256" key="3">
    <source>
        <dbReference type="ARBA" id="ARBA00022475"/>
    </source>
</evidence>
<feature type="transmembrane region" description="Helical" evidence="7">
    <location>
        <begin position="115"/>
        <end position="135"/>
    </location>
</feature>
<dbReference type="Pfam" id="PF00528">
    <property type="entry name" value="BPD_transp_1"/>
    <property type="match status" value="1"/>
</dbReference>
<keyword evidence="4 7" id="KW-0812">Transmembrane</keyword>
<dbReference type="Proteomes" id="UP001595823">
    <property type="component" value="Unassembled WGS sequence"/>
</dbReference>
<dbReference type="Gene3D" id="1.10.3720.10">
    <property type="entry name" value="MetI-like"/>
    <property type="match status" value="1"/>
</dbReference>
<evidence type="ECO:0000256" key="1">
    <source>
        <dbReference type="ARBA" id="ARBA00004651"/>
    </source>
</evidence>
<dbReference type="InterPro" id="IPR000515">
    <property type="entry name" value="MetI-like"/>
</dbReference>
<feature type="transmembrane region" description="Helical" evidence="7">
    <location>
        <begin position="276"/>
        <end position="297"/>
    </location>
</feature>
<dbReference type="EMBL" id="JBHSDK010000061">
    <property type="protein sequence ID" value="MFC4338041.1"/>
    <property type="molecule type" value="Genomic_DNA"/>
</dbReference>
<evidence type="ECO:0000313" key="10">
    <source>
        <dbReference type="Proteomes" id="UP001595823"/>
    </source>
</evidence>
<dbReference type="PANTHER" id="PTHR30193">
    <property type="entry name" value="ABC TRANSPORTER PERMEASE PROTEIN"/>
    <property type="match status" value="1"/>
</dbReference>
<evidence type="ECO:0000256" key="7">
    <source>
        <dbReference type="RuleBase" id="RU363032"/>
    </source>
</evidence>
<feature type="transmembrane region" description="Helical" evidence="7">
    <location>
        <begin position="72"/>
        <end position="95"/>
    </location>
</feature>
<evidence type="ECO:0000256" key="4">
    <source>
        <dbReference type="ARBA" id="ARBA00022692"/>
    </source>
</evidence>
<evidence type="ECO:0000256" key="2">
    <source>
        <dbReference type="ARBA" id="ARBA00022448"/>
    </source>
</evidence>
<keyword evidence="6 7" id="KW-0472">Membrane</keyword>
<keyword evidence="2 7" id="KW-0813">Transport</keyword>
<protein>
    <submittedName>
        <fullName evidence="9">Carbohydrate ABC transporter permease</fullName>
    </submittedName>
</protein>
<evidence type="ECO:0000259" key="8">
    <source>
        <dbReference type="PROSITE" id="PS50928"/>
    </source>
</evidence>
<accession>A0ABV8U4I2</accession>
<evidence type="ECO:0000313" key="9">
    <source>
        <dbReference type="EMBL" id="MFC4338041.1"/>
    </source>
</evidence>
<dbReference type="PROSITE" id="PS50928">
    <property type="entry name" value="ABC_TM1"/>
    <property type="match status" value="1"/>
</dbReference>
<sequence>MKHRTYPFILSFLALPLGLYAWLVVLPFAQAFQISLTDWSGSTNSFDYIGLANFAELFDDDRLVMPAIRHTAVILVVLPAVTIALGLFFAFMLNVGGKVTRGRVEGVPGARFHKIVFFFPQVLSVAIIAIIWRQVYAPPNFGGLLSRALETVGLPAPANGFLATKEFVLIAVISVLVWSSVGFYLVYFSSAMAAIPRDIYEAAILDGAGRVQTFFRVTLPLLFESVQTAWIYLSIVALDAFVLVYVMTPEKGGPDGHSEVVGGAIWKLAFPQGEQALASALGVVLFFVSLSIAVIALRFGRKDSIEL</sequence>
<evidence type="ECO:0000256" key="6">
    <source>
        <dbReference type="ARBA" id="ARBA00023136"/>
    </source>
</evidence>
<gene>
    <name evidence="9" type="ORF">ACFPET_22880</name>
</gene>
<name>A0ABV8U4I2_9ACTN</name>
<reference evidence="10" key="1">
    <citation type="journal article" date="2019" name="Int. J. Syst. Evol. Microbiol.">
        <title>The Global Catalogue of Microorganisms (GCM) 10K type strain sequencing project: providing services to taxonomists for standard genome sequencing and annotation.</title>
        <authorList>
            <consortium name="The Broad Institute Genomics Platform"/>
            <consortium name="The Broad Institute Genome Sequencing Center for Infectious Disease"/>
            <person name="Wu L."/>
            <person name="Ma J."/>
        </authorList>
    </citation>
    <scope>NUCLEOTIDE SEQUENCE [LARGE SCALE GENOMIC DNA]</scope>
    <source>
        <strain evidence="10">IBRC-M 10908</strain>
    </source>
</reference>
<dbReference type="CDD" id="cd06261">
    <property type="entry name" value="TM_PBP2"/>
    <property type="match status" value="1"/>
</dbReference>
<comment type="similarity">
    <text evidence="7">Belongs to the binding-protein-dependent transport system permease family.</text>
</comment>
<feature type="transmembrane region" description="Helical" evidence="7">
    <location>
        <begin position="167"/>
        <end position="187"/>
    </location>
</feature>
<keyword evidence="5 7" id="KW-1133">Transmembrane helix</keyword>
<keyword evidence="3" id="KW-1003">Cell membrane</keyword>
<dbReference type="RefSeq" id="WP_380625668.1">
    <property type="nucleotide sequence ID" value="NZ_JBHSDK010000061.1"/>
</dbReference>
<proteinExistence type="inferred from homology"/>
<comment type="caution">
    <text evidence="9">The sequence shown here is derived from an EMBL/GenBank/DDBJ whole genome shotgun (WGS) entry which is preliminary data.</text>
</comment>
<organism evidence="9 10">
    <name type="scientific">Salininema proteolyticum</name>
    <dbReference type="NCBI Taxonomy" id="1607685"/>
    <lineage>
        <taxon>Bacteria</taxon>
        <taxon>Bacillati</taxon>
        <taxon>Actinomycetota</taxon>
        <taxon>Actinomycetes</taxon>
        <taxon>Glycomycetales</taxon>
        <taxon>Glycomycetaceae</taxon>
        <taxon>Salininema</taxon>
    </lineage>
</organism>
<feature type="transmembrane region" description="Helical" evidence="7">
    <location>
        <begin position="229"/>
        <end position="248"/>
    </location>
</feature>
<dbReference type="InterPro" id="IPR035906">
    <property type="entry name" value="MetI-like_sf"/>
</dbReference>
<comment type="subcellular location">
    <subcellularLocation>
        <location evidence="1 7">Cell membrane</location>
        <topology evidence="1 7">Multi-pass membrane protein</topology>
    </subcellularLocation>
</comment>
<dbReference type="PANTHER" id="PTHR30193:SF41">
    <property type="entry name" value="DIACETYLCHITOBIOSE UPTAKE SYSTEM PERMEASE PROTEIN NGCF"/>
    <property type="match status" value="1"/>
</dbReference>
<dbReference type="SUPFAM" id="SSF161098">
    <property type="entry name" value="MetI-like"/>
    <property type="match status" value="1"/>
</dbReference>
<keyword evidence="10" id="KW-1185">Reference proteome</keyword>
<evidence type="ECO:0000256" key="5">
    <source>
        <dbReference type="ARBA" id="ARBA00022989"/>
    </source>
</evidence>